<evidence type="ECO:0000313" key="3">
    <source>
        <dbReference type="EnsemblPlants" id="OGLUM01G42190.1"/>
    </source>
</evidence>
<name>A0A0D9YHP8_9ORYZ</name>
<reference evidence="3" key="3">
    <citation type="submission" date="2018-05" db="EMBL/GenBank/DDBJ databases">
        <title>OgluRS3 (Oryza glumaepatula Reference Sequence Version 3).</title>
        <authorList>
            <person name="Zhang J."/>
            <person name="Kudrna D."/>
            <person name="Lee S."/>
            <person name="Talag J."/>
            <person name="Welchert J."/>
            <person name="Wing R.A."/>
        </authorList>
    </citation>
    <scope>NUCLEOTIDE SEQUENCE [LARGE SCALE GENOMIC DNA]</scope>
</reference>
<evidence type="ECO:0000313" key="4">
    <source>
        <dbReference type="Proteomes" id="UP000026961"/>
    </source>
</evidence>
<keyword evidence="2" id="KW-0812">Transmembrane</keyword>
<dbReference type="EnsemblPlants" id="OGLUM01G42190.1">
    <property type="protein sequence ID" value="OGLUM01G42190.1"/>
    <property type="gene ID" value="OGLUM01G42190"/>
</dbReference>
<feature type="region of interest" description="Disordered" evidence="1">
    <location>
        <begin position="1"/>
        <end position="27"/>
    </location>
</feature>
<feature type="transmembrane region" description="Helical" evidence="2">
    <location>
        <begin position="27"/>
        <end position="44"/>
    </location>
</feature>
<sequence>MPAWRGGVAAGGKRPPGPALPRRSHGHGRWSGLVAVVAVWIGGARKRGRRAMGWERTRALQLQSIATSGEVFR</sequence>
<dbReference type="AlphaFoldDB" id="A0A0D9YHP8"/>
<evidence type="ECO:0000256" key="1">
    <source>
        <dbReference type="SAM" id="MobiDB-lite"/>
    </source>
</evidence>
<organism evidence="3">
    <name type="scientific">Oryza glumipatula</name>
    <dbReference type="NCBI Taxonomy" id="40148"/>
    <lineage>
        <taxon>Eukaryota</taxon>
        <taxon>Viridiplantae</taxon>
        <taxon>Streptophyta</taxon>
        <taxon>Embryophyta</taxon>
        <taxon>Tracheophyta</taxon>
        <taxon>Spermatophyta</taxon>
        <taxon>Magnoliopsida</taxon>
        <taxon>Liliopsida</taxon>
        <taxon>Poales</taxon>
        <taxon>Poaceae</taxon>
        <taxon>BOP clade</taxon>
        <taxon>Oryzoideae</taxon>
        <taxon>Oryzeae</taxon>
        <taxon>Oryzinae</taxon>
        <taxon>Oryza</taxon>
    </lineage>
</organism>
<keyword evidence="2" id="KW-1133">Transmembrane helix</keyword>
<dbReference type="Gramene" id="OGLUM01G42190.1">
    <property type="protein sequence ID" value="OGLUM01G42190.1"/>
    <property type="gene ID" value="OGLUM01G42190"/>
</dbReference>
<protein>
    <submittedName>
        <fullName evidence="3">Uncharacterized protein</fullName>
    </submittedName>
</protein>
<reference evidence="3" key="1">
    <citation type="submission" date="2013-08" db="EMBL/GenBank/DDBJ databases">
        <title>Oryza genome evolution.</title>
        <authorList>
            <person name="Wing R.A."/>
            <person name="Panaud O."/>
            <person name="Oliveira A.C."/>
        </authorList>
    </citation>
    <scope>NUCLEOTIDE SEQUENCE</scope>
</reference>
<reference evidence="3" key="2">
    <citation type="submission" date="2015-04" db="UniProtKB">
        <authorList>
            <consortium name="EnsemblPlants"/>
        </authorList>
    </citation>
    <scope>IDENTIFICATION</scope>
</reference>
<dbReference type="HOGENOM" id="CLU_2708837_0_0_1"/>
<accession>A0A0D9YHP8</accession>
<keyword evidence="4" id="KW-1185">Reference proteome</keyword>
<dbReference type="Proteomes" id="UP000026961">
    <property type="component" value="Chromosome 1"/>
</dbReference>
<proteinExistence type="predicted"/>
<keyword evidence="2" id="KW-0472">Membrane</keyword>
<evidence type="ECO:0000256" key="2">
    <source>
        <dbReference type="SAM" id="Phobius"/>
    </source>
</evidence>